<reference evidence="7 9" key="1">
    <citation type="journal article" date="2012" name="Nature">
        <title>Algal genomes reveal evolutionary mosaicism and the fate of nucleomorphs.</title>
        <authorList>
            <consortium name="DOE Joint Genome Institute"/>
            <person name="Curtis B.A."/>
            <person name="Tanifuji G."/>
            <person name="Burki F."/>
            <person name="Gruber A."/>
            <person name="Irimia M."/>
            <person name="Maruyama S."/>
            <person name="Arias M.C."/>
            <person name="Ball S.G."/>
            <person name="Gile G.H."/>
            <person name="Hirakawa Y."/>
            <person name="Hopkins J.F."/>
            <person name="Kuo A."/>
            <person name="Rensing S.A."/>
            <person name="Schmutz J."/>
            <person name="Symeonidi A."/>
            <person name="Elias M."/>
            <person name="Eveleigh R.J."/>
            <person name="Herman E.K."/>
            <person name="Klute M.J."/>
            <person name="Nakayama T."/>
            <person name="Obornik M."/>
            <person name="Reyes-Prieto A."/>
            <person name="Armbrust E.V."/>
            <person name="Aves S.J."/>
            <person name="Beiko R.G."/>
            <person name="Coutinho P."/>
            <person name="Dacks J.B."/>
            <person name="Durnford D.G."/>
            <person name="Fast N.M."/>
            <person name="Green B.R."/>
            <person name="Grisdale C.J."/>
            <person name="Hempel F."/>
            <person name="Henrissat B."/>
            <person name="Hoppner M.P."/>
            <person name="Ishida K."/>
            <person name="Kim E."/>
            <person name="Koreny L."/>
            <person name="Kroth P.G."/>
            <person name="Liu Y."/>
            <person name="Malik S.B."/>
            <person name="Maier U.G."/>
            <person name="McRose D."/>
            <person name="Mock T."/>
            <person name="Neilson J.A."/>
            <person name="Onodera N.T."/>
            <person name="Poole A.M."/>
            <person name="Pritham E.J."/>
            <person name="Richards T.A."/>
            <person name="Rocap G."/>
            <person name="Roy S.W."/>
            <person name="Sarai C."/>
            <person name="Schaack S."/>
            <person name="Shirato S."/>
            <person name="Slamovits C.H."/>
            <person name="Spencer D.F."/>
            <person name="Suzuki S."/>
            <person name="Worden A.Z."/>
            <person name="Zauner S."/>
            <person name="Barry K."/>
            <person name="Bell C."/>
            <person name="Bharti A.K."/>
            <person name="Crow J.A."/>
            <person name="Grimwood J."/>
            <person name="Kramer R."/>
            <person name="Lindquist E."/>
            <person name="Lucas S."/>
            <person name="Salamov A."/>
            <person name="McFadden G.I."/>
            <person name="Lane C.E."/>
            <person name="Keeling P.J."/>
            <person name="Gray M.W."/>
            <person name="Grigoriev I.V."/>
            <person name="Archibald J.M."/>
        </authorList>
    </citation>
    <scope>NUCLEOTIDE SEQUENCE</scope>
    <source>
        <strain evidence="7 9">CCMP2712</strain>
    </source>
</reference>
<dbReference type="SUPFAM" id="SSF74788">
    <property type="entry name" value="Cullin repeat-like"/>
    <property type="match status" value="1"/>
</dbReference>
<organism evidence="7">
    <name type="scientific">Guillardia theta (strain CCMP2712)</name>
    <name type="common">Cryptophyte</name>
    <dbReference type="NCBI Taxonomy" id="905079"/>
    <lineage>
        <taxon>Eukaryota</taxon>
        <taxon>Cryptophyceae</taxon>
        <taxon>Pyrenomonadales</taxon>
        <taxon>Geminigeraceae</taxon>
        <taxon>Guillardia</taxon>
    </lineage>
</organism>
<dbReference type="EMBL" id="JH993127">
    <property type="protein sequence ID" value="EKX33837.1"/>
    <property type="molecule type" value="Genomic_DNA"/>
</dbReference>
<reference evidence="9" key="2">
    <citation type="submission" date="2012-11" db="EMBL/GenBank/DDBJ databases">
        <authorList>
            <person name="Kuo A."/>
            <person name="Curtis B.A."/>
            <person name="Tanifuji G."/>
            <person name="Burki F."/>
            <person name="Gruber A."/>
            <person name="Irimia M."/>
            <person name="Maruyama S."/>
            <person name="Arias M.C."/>
            <person name="Ball S.G."/>
            <person name="Gile G.H."/>
            <person name="Hirakawa Y."/>
            <person name="Hopkins J.F."/>
            <person name="Rensing S.A."/>
            <person name="Schmutz J."/>
            <person name="Symeonidi A."/>
            <person name="Elias M."/>
            <person name="Eveleigh R.J."/>
            <person name="Herman E.K."/>
            <person name="Klute M.J."/>
            <person name="Nakayama T."/>
            <person name="Obornik M."/>
            <person name="Reyes-Prieto A."/>
            <person name="Armbrust E.V."/>
            <person name="Aves S.J."/>
            <person name="Beiko R.G."/>
            <person name="Coutinho P."/>
            <person name="Dacks J.B."/>
            <person name="Durnford D.G."/>
            <person name="Fast N.M."/>
            <person name="Green B.R."/>
            <person name="Grisdale C."/>
            <person name="Hempe F."/>
            <person name="Henrissat B."/>
            <person name="Hoppner M.P."/>
            <person name="Ishida K.-I."/>
            <person name="Kim E."/>
            <person name="Koreny L."/>
            <person name="Kroth P.G."/>
            <person name="Liu Y."/>
            <person name="Malik S.-B."/>
            <person name="Maier U.G."/>
            <person name="McRose D."/>
            <person name="Mock T."/>
            <person name="Neilson J.A."/>
            <person name="Onodera N.T."/>
            <person name="Poole A.M."/>
            <person name="Pritham E.J."/>
            <person name="Richards T.A."/>
            <person name="Rocap G."/>
            <person name="Roy S.W."/>
            <person name="Sarai C."/>
            <person name="Schaack S."/>
            <person name="Shirato S."/>
            <person name="Slamovits C.H."/>
            <person name="Spencer D.F."/>
            <person name="Suzuki S."/>
            <person name="Worden A.Z."/>
            <person name="Zauner S."/>
            <person name="Barry K."/>
            <person name="Bell C."/>
            <person name="Bharti A.K."/>
            <person name="Crow J.A."/>
            <person name="Grimwood J."/>
            <person name="Kramer R."/>
            <person name="Lindquist E."/>
            <person name="Lucas S."/>
            <person name="Salamov A."/>
            <person name="McFadden G.I."/>
            <person name="Lane C.E."/>
            <person name="Keeling P.J."/>
            <person name="Gray M.W."/>
            <person name="Grigoriev I.V."/>
            <person name="Archibald J.M."/>
        </authorList>
    </citation>
    <scope>NUCLEOTIDE SEQUENCE</scope>
    <source>
        <strain evidence="9">CCMP2712</strain>
    </source>
</reference>
<evidence type="ECO:0000256" key="2">
    <source>
        <dbReference type="ARBA" id="ARBA00022448"/>
    </source>
</evidence>
<evidence type="ECO:0000259" key="6">
    <source>
        <dbReference type="Pfam" id="PF16528"/>
    </source>
</evidence>
<dbReference type="PaxDb" id="55529-EKX33837"/>
<dbReference type="KEGG" id="gtt:GUITHDRAFT_119946"/>
<dbReference type="Proteomes" id="UP000011087">
    <property type="component" value="Unassembled WGS sequence"/>
</dbReference>
<evidence type="ECO:0000256" key="1">
    <source>
        <dbReference type="ARBA" id="ARBA00007210"/>
    </source>
</evidence>
<dbReference type="GO" id="GO:0000145">
    <property type="term" value="C:exocyst"/>
    <property type="evidence" value="ECO:0007669"/>
    <property type="project" value="InterPro"/>
</dbReference>
<keyword evidence="9" id="KW-1185">Reference proteome</keyword>
<keyword evidence="4" id="KW-0653">Protein transport</keyword>
<dbReference type="InterPro" id="IPR016159">
    <property type="entry name" value="Cullin_repeat-like_dom_sf"/>
</dbReference>
<feature type="compositionally biased region" description="Basic and acidic residues" evidence="5">
    <location>
        <begin position="187"/>
        <end position="202"/>
    </location>
</feature>
<evidence type="ECO:0000313" key="9">
    <source>
        <dbReference type="Proteomes" id="UP000011087"/>
    </source>
</evidence>
<dbReference type="InterPro" id="IPR032403">
    <property type="entry name" value="Exo84_C"/>
</dbReference>
<reference evidence="8" key="3">
    <citation type="submission" date="2016-03" db="UniProtKB">
        <authorList>
            <consortium name="EnsemblProtists"/>
        </authorList>
    </citation>
    <scope>IDENTIFICATION</scope>
</reference>
<accession>L1ICP1</accession>
<proteinExistence type="inferred from homology"/>
<evidence type="ECO:0000313" key="7">
    <source>
        <dbReference type="EMBL" id="EKX33837.1"/>
    </source>
</evidence>
<dbReference type="InterPro" id="IPR042560">
    <property type="entry name" value="Exo84_C_2"/>
</dbReference>
<dbReference type="GeneID" id="17290590"/>
<evidence type="ECO:0000256" key="4">
    <source>
        <dbReference type="ARBA" id="ARBA00022927"/>
    </source>
</evidence>
<feature type="domain" description="Exocyst component Exo84 C-terminal" evidence="6">
    <location>
        <begin position="410"/>
        <end position="567"/>
    </location>
</feature>
<dbReference type="Pfam" id="PF16528">
    <property type="entry name" value="Exo84_C"/>
    <property type="match status" value="1"/>
</dbReference>
<dbReference type="InterPro" id="IPR033961">
    <property type="entry name" value="Exo84"/>
</dbReference>
<dbReference type="GO" id="GO:0006893">
    <property type="term" value="P:Golgi to plasma membrane transport"/>
    <property type="evidence" value="ECO:0007669"/>
    <property type="project" value="TreeGrafter"/>
</dbReference>
<evidence type="ECO:0000256" key="3">
    <source>
        <dbReference type="ARBA" id="ARBA00022483"/>
    </source>
</evidence>
<dbReference type="PANTHER" id="PTHR21426">
    <property type="entry name" value="EXOCYST COMPLEX COMPONENT 8"/>
    <property type="match status" value="1"/>
</dbReference>
<protein>
    <recommendedName>
        <fullName evidence="6">Exocyst component Exo84 C-terminal domain-containing protein</fullName>
    </recommendedName>
</protein>
<feature type="compositionally biased region" description="Low complexity" evidence="5">
    <location>
        <begin position="174"/>
        <end position="184"/>
    </location>
</feature>
<dbReference type="Gene3D" id="1.20.58.1210">
    <property type="entry name" value="Exo84p, N-terminal helical domain"/>
    <property type="match status" value="1"/>
</dbReference>
<dbReference type="PANTHER" id="PTHR21426:SF12">
    <property type="entry name" value="EXOCYST COMPLEX COMPONENT 8"/>
    <property type="match status" value="1"/>
</dbReference>
<dbReference type="STRING" id="905079.L1ICP1"/>
<dbReference type="GO" id="GO:0006887">
    <property type="term" value="P:exocytosis"/>
    <property type="evidence" value="ECO:0007669"/>
    <property type="project" value="UniProtKB-KW"/>
</dbReference>
<sequence length="877" mass="98411">MSLHDELMQEKRVLAVLKALGEADEELLWACRAKRYGADRKFSRVFVGLSHRAIYMFTSDNGRQYLQFKDSLQLSMVKAISISRDSLQLALRCSPESHNKVLRFTKKNPSGKQACGVLLEEVQRILEDMLEETVEVTHESMADLRYFCSCSLHEEQAREKEMRALVEDEQPMAQQQQQQQQQQQRGGKAEKSTDDDRGDKHAARVHFSSSTKLDRGAEKGTRSLTDVFQSSQAGGGSSKEGGEVVKERVNAMLSETLSDIEELSRSITMVENSSNASSQKEKNFRRAATSGFDAQDFAAESMMKAFRGERDFVSIPELNKYRQNVAHEMRFVVHKNFDQFIHASSAVSAMQQDLTVLRLLASESLSCLSQINELPRGSEVSPPLHSSSSEGQQRQGRAGAVDLREEELGKEVAEALENVDMFIIERKFDKAVEWLQSCVKKEREGREEEEGSASTREGWRLKRCLEQRMKRIVDGIWKQVETPGFQMMEIERAVGLLMKLEQRENAQDLFLSWKTGVIVEAIEAIGTNRTDVRLYVAQLCNAVFSCMVQTCSEFQKILSSSSSSPSSSTPVSPDPSPTPPSPSPSSALPPSSLFSWCNDTFVLFCIAFVKEVFILTDIAEIGECVDLVKQYCHELQKSGITMENQFSRSISSSMWRVVDSNLQEIVSNVKEQISVESWARFSYSLDDLRSSSRKVGGGGKIVEEDGGDGGALRLTGSVFSLTKQVVKLILTMKKSLGTSFSGSLRKDFEQRVCSIASWYATTIASKARGVEDDREKLLNIIGNVFYLSTSLLPFLLLHISNRSNGSAAKAADLHGKLRNFQRVECCLEIRQIYENMCKTFVEKQMKVLKERDLVALNPSQLTDVICTYPRRALLGRT</sequence>
<name>L1ICP1_GUITC</name>
<feature type="compositionally biased region" description="Low complexity" evidence="5">
    <location>
        <begin position="378"/>
        <end position="400"/>
    </location>
</feature>
<evidence type="ECO:0000256" key="5">
    <source>
        <dbReference type="SAM" id="MobiDB-lite"/>
    </source>
</evidence>
<comment type="similarity">
    <text evidence="1">Belongs to the EXO84 family.</text>
</comment>
<dbReference type="RefSeq" id="XP_005820817.1">
    <property type="nucleotide sequence ID" value="XM_005820760.1"/>
</dbReference>
<dbReference type="Gene3D" id="1.20.58.1220">
    <property type="entry name" value="Exo84p, C-terminal helical domain"/>
    <property type="match status" value="1"/>
</dbReference>
<dbReference type="AlphaFoldDB" id="L1ICP1"/>
<dbReference type="HOGENOM" id="CLU_328028_0_0_1"/>
<feature type="region of interest" description="Disordered" evidence="5">
    <location>
        <begin position="375"/>
        <end position="401"/>
    </location>
</feature>
<feature type="region of interest" description="Disordered" evidence="5">
    <location>
        <begin position="561"/>
        <end position="585"/>
    </location>
</feature>
<feature type="region of interest" description="Disordered" evidence="5">
    <location>
        <begin position="168"/>
        <end position="221"/>
    </location>
</feature>
<feature type="compositionally biased region" description="Low complexity" evidence="5">
    <location>
        <begin position="561"/>
        <end position="571"/>
    </location>
</feature>
<dbReference type="GO" id="GO:0015031">
    <property type="term" value="P:protein transport"/>
    <property type="evidence" value="ECO:0007669"/>
    <property type="project" value="UniProtKB-KW"/>
</dbReference>
<keyword evidence="2" id="KW-0813">Transport</keyword>
<feature type="compositionally biased region" description="Pro residues" evidence="5">
    <location>
        <begin position="572"/>
        <end position="583"/>
    </location>
</feature>
<evidence type="ECO:0000313" key="8">
    <source>
        <dbReference type="EnsemblProtists" id="EKX33837"/>
    </source>
</evidence>
<keyword evidence="3" id="KW-0268">Exocytosis</keyword>
<feature type="compositionally biased region" description="Basic and acidic residues" evidence="5">
    <location>
        <begin position="212"/>
        <end position="221"/>
    </location>
</feature>
<dbReference type="InterPro" id="IPR042561">
    <property type="entry name" value="Exo84_C_1"/>
</dbReference>
<dbReference type="EnsemblProtists" id="EKX33837">
    <property type="protein sequence ID" value="EKX33837"/>
    <property type="gene ID" value="GUITHDRAFT_119946"/>
</dbReference>
<gene>
    <name evidence="7" type="ORF">GUITHDRAFT_119946</name>
</gene>